<feature type="region of interest" description="Disordered" evidence="1">
    <location>
        <begin position="1"/>
        <end position="26"/>
    </location>
</feature>
<dbReference type="Proteomes" id="UP000694892">
    <property type="component" value="Chromosome 1S"/>
</dbReference>
<gene>
    <name evidence="2" type="ORF">XELAEV_180094635mg</name>
</gene>
<dbReference type="EMBL" id="CM004467">
    <property type="protein sequence ID" value="OCT97236.1"/>
    <property type="molecule type" value="Genomic_DNA"/>
</dbReference>
<evidence type="ECO:0000256" key="1">
    <source>
        <dbReference type="SAM" id="MobiDB-lite"/>
    </source>
</evidence>
<sequence>STDMSPASSTTSLPISPTAERSLPFK</sequence>
<feature type="non-terminal residue" evidence="2">
    <location>
        <position position="26"/>
    </location>
</feature>
<evidence type="ECO:0000313" key="2">
    <source>
        <dbReference type="EMBL" id="OCT97236.1"/>
    </source>
</evidence>
<accession>A0A974DUI4</accession>
<name>A0A974DUI4_XENLA</name>
<dbReference type="AlphaFoldDB" id="A0A974DUI4"/>
<proteinExistence type="predicted"/>
<feature type="compositionally biased region" description="Polar residues" evidence="1">
    <location>
        <begin position="1"/>
        <end position="15"/>
    </location>
</feature>
<organism evidence="2 3">
    <name type="scientific">Xenopus laevis</name>
    <name type="common">African clawed frog</name>
    <dbReference type="NCBI Taxonomy" id="8355"/>
    <lineage>
        <taxon>Eukaryota</taxon>
        <taxon>Metazoa</taxon>
        <taxon>Chordata</taxon>
        <taxon>Craniata</taxon>
        <taxon>Vertebrata</taxon>
        <taxon>Euteleostomi</taxon>
        <taxon>Amphibia</taxon>
        <taxon>Batrachia</taxon>
        <taxon>Anura</taxon>
        <taxon>Pipoidea</taxon>
        <taxon>Pipidae</taxon>
        <taxon>Xenopodinae</taxon>
        <taxon>Xenopus</taxon>
        <taxon>Xenopus</taxon>
    </lineage>
</organism>
<feature type="non-terminal residue" evidence="2">
    <location>
        <position position="1"/>
    </location>
</feature>
<evidence type="ECO:0000313" key="3">
    <source>
        <dbReference type="Proteomes" id="UP000694892"/>
    </source>
</evidence>
<protein>
    <submittedName>
        <fullName evidence="2">Uncharacterized protein</fullName>
    </submittedName>
</protein>
<reference evidence="3" key="1">
    <citation type="journal article" date="2016" name="Nature">
        <title>Genome evolution in the allotetraploid frog Xenopus laevis.</title>
        <authorList>
            <person name="Session A.M."/>
            <person name="Uno Y."/>
            <person name="Kwon T."/>
            <person name="Chapman J.A."/>
            <person name="Toyoda A."/>
            <person name="Takahashi S."/>
            <person name="Fukui A."/>
            <person name="Hikosaka A."/>
            <person name="Suzuki A."/>
            <person name="Kondo M."/>
            <person name="van Heeringen S.J."/>
            <person name="Quigley I."/>
            <person name="Heinz S."/>
            <person name="Ogino H."/>
            <person name="Ochi H."/>
            <person name="Hellsten U."/>
            <person name="Lyons J.B."/>
            <person name="Simakov O."/>
            <person name="Putnam N."/>
            <person name="Stites J."/>
            <person name="Kuroki Y."/>
            <person name="Tanaka T."/>
            <person name="Michiue T."/>
            <person name="Watanabe M."/>
            <person name="Bogdanovic O."/>
            <person name="Lister R."/>
            <person name="Georgiou G."/>
            <person name="Paranjpe S.S."/>
            <person name="van Kruijsbergen I."/>
            <person name="Shu S."/>
            <person name="Carlson J."/>
            <person name="Kinoshita T."/>
            <person name="Ohta Y."/>
            <person name="Mawaribuchi S."/>
            <person name="Jenkins J."/>
            <person name="Grimwood J."/>
            <person name="Schmutz J."/>
            <person name="Mitros T."/>
            <person name="Mozaffari S.V."/>
            <person name="Suzuki Y."/>
            <person name="Haramoto Y."/>
            <person name="Yamamoto T.S."/>
            <person name="Takagi C."/>
            <person name="Heald R."/>
            <person name="Miller K."/>
            <person name="Haudenschild C."/>
            <person name="Kitzman J."/>
            <person name="Nakayama T."/>
            <person name="Izutsu Y."/>
            <person name="Robert J."/>
            <person name="Fortriede J."/>
            <person name="Burns K."/>
            <person name="Lotay V."/>
            <person name="Karimi K."/>
            <person name="Yasuoka Y."/>
            <person name="Dichmann D.S."/>
            <person name="Flajnik M.F."/>
            <person name="Houston D.W."/>
            <person name="Shendure J."/>
            <person name="DuPasquier L."/>
            <person name="Vize P.D."/>
            <person name="Zorn A.M."/>
            <person name="Ito M."/>
            <person name="Marcotte E.M."/>
            <person name="Wallingford J.B."/>
            <person name="Ito Y."/>
            <person name="Asashima M."/>
            <person name="Ueno N."/>
            <person name="Matsuda Y."/>
            <person name="Veenstra G.J."/>
            <person name="Fujiyama A."/>
            <person name="Harland R.M."/>
            <person name="Taira M."/>
            <person name="Rokhsar D.S."/>
        </authorList>
    </citation>
    <scope>NUCLEOTIDE SEQUENCE [LARGE SCALE GENOMIC DNA]</scope>
    <source>
        <strain evidence="3">J</strain>
    </source>
</reference>